<dbReference type="Proteomes" id="UP001139028">
    <property type="component" value="Unassembled WGS sequence"/>
</dbReference>
<keyword evidence="2" id="KW-1185">Reference proteome</keyword>
<evidence type="ECO:0000313" key="2">
    <source>
        <dbReference type="Proteomes" id="UP001139028"/>
    </source>
</evidence>
<dbReference type="RefSeq" id="WP_252466149.1">
    <property type="nucleotide sequence ID" value="NZ_JALBWM010000031.1"/>
</dbReference>
<dbReference type="EMBL" id="JALBWM010000031">
    <property type="protein sequence ID" value="MCO1334575.1"/>
    <property type="molecule type" value="Genomic_DNA"/>
</dbReference>
<proteinExistence type="predicted"/>
<gene>
    <name evidence="1" type="ORF">MO867_09515</name>
</gene>
<organism evidence="1 2">
    <name type="scientific">Microbulbifer okhotskensis</name>
    <dbReference type="NCBI Taxonomy" id="2926617"/>
    <lineage>
        <taxon>Bacteria</taxon>
        <taxon>Pseudomonadati</taxon>
        <taxon>Pseudomonadota</taxon>
        <taxon>Gammaproteobacteria</taxon>
        <taxon>Cellvibrionales</taxon>
        <taxon>Microbulbiferaceae</taxon>
        <taxon>Microbulbifer</taxon>
    </lineage>
</organism>
<dbReference type="AlphaFoldDB" id="A0A9X2J6F9"/>
<comment type="caution">
    <text evidence="1">The sequence shown here is derived from an EMBL/GenBank/DDBJ whole genome shotgun (WGS) entry which is preliminary data.</text>
</comment>
<name>A0A9X2J6F9_9GAMM</name>
<sequence>MPAVHYRRFVHQQDNPNPDYLREASTDKGNASLFWRIPCETWASTLSSNLGQP</sequence>
<evidence type="ECO:0000313" key="1">
    <source>
        <dbReference type="EMBL" id="MCO1334575.1"/>
    </source>
</evidence>
<accession>A0A9X2J6F9</accession>
<reference evidence="1" key="1">
    <citation type="journal article" date="2022" name="Arch. Microbiol.">
        <title>Microbulbifer okhotskensis sp. nov., isolated from a deep bottom sediment of the Okhotsk Sea.</title>
        <authorList>
            <person name="Romanenko L."/>
            <person name="Kurilenko V."/>
            <person name="Otstavnykh N."/>
            <person name="Velansky P."/>
            <person name="Isaeva M."/>
            <person name="Mikhailov V."/>
        </authorList>
    </citation>
    <scope>NUCLEOTIDE SEQUENCE</scope>
    <source>
        <strain evidence="1">OS29</strain>
    </source>
</reference>
<protein>
    <submittedName>
        <fullName evidence="1">Uncharacterized protein</fullName>
    </submittedName>
</protein>